<dbReference type="GO" id="GO:0003924">
    <property type="term" value="F:GTPase activity"/>
    <property type="evidence" value="ECO:0007669"/>
    <property type="project" value="InterPro"/>
</dbReference>
<dbReference type="PROSITE" id="PS50294">
    <property type="entry name" value="WD_REPEATS_REGION"/>
    <property type="match status" value="1"/>
</dbReference>
<feature type="region of interest" description="Actin-binding" evidence="7">
    <location>
        <begin position="658"/>
        <end position="680"/>
    </location>
</feature>
<dbReference type="InterPro" id="IPR036961">
    <property type="entry name" value="Kinesin_motor_dom_sf"/>
</dbReference>
<dbReference type="Pfam" id="PF00063">
    <property type="entry name" value="Myosin_head"/>
    <property type="match status" value="1"/>
</dbReference>
<proteinExistence type="inferred from homology"/>
<dbReference type="Pfam" id="PF00400">
    <property type="entry name" value="WD40"/>
    <property type="match status" value="2"/>
</dbReference>
<dbReference type="SMART" id="SM00320">
    <property type="entry name" value="WD40"/>
    <property type="match status" value="7"/>
</dbReference>
<feature type="coiled-coil region" evidence="8">
    <location>
        <begin position="918"/>
        <end position="1066"/>
    </location>
</feature>
<keyword evidence="8" id="KW-0175">Coiled coil</keyword>
<feature type="domain" description="Myosin motor" evidence="9">
    <location>
        <begin position="67"/>
        <end position="795"/>
    </location>
</feature>
<evidence type="ECO:0000256" key="2">
    <source>
        <dbReference type="ARBA" id="ARBA00022840"/>
    </source>
</evidence>
<keyword evidence="4 7" id="KW-0505">Motor protein</keyword>
<dbReference type="SMART" id="SM00242">
    <property type="entry name" value="MYSc"/>
    <property type="match status" value="1"/>
</dbReference>
<keyword evidence="5 7" id="KW-0009">Actin-binding</keyword>
<dbReference type="GO" id="GO:0005737">
    <property type="term" value="C:cytoplasm"/>
    <property type="evidence" value="ECO:0007669"/>
    <property type="project" value="TreeGrafter"/>
</dbReference>
<keyword evidence="2 7" id="KW-0067">ATP-binding</keyword>
<dbReference type="GO" id="GO:0000146">
    <property type="term" value="F:microfilament motor activity"/>
    <property type="evidence" value="ECO:0007669"/>
    <property type="project" value="TreeGrafter"/>
</dbReference>
<dbReference type="InterPro" id="IPR027417">
    <property type="entry name" value="P-loop_NTPase"/>
</dbReference>
<dbReference type="EMBL" id="HBFQ01033591">
    <property type="protein sequence ID" value="CAD8849315.1"/>
    <property type="molecule type" value="Transcribed_RNA"/>
</dbReference>
<reference evidence="10" key="1">
    <citation type="submission" date="2021-01" db="EMBL/GenBank/DDBJ databases">
        <authorList>
            <person name="Corre E."/>
            <person name="Pelletier E."/>
            <person name="Niang G."/>
            <person name="Scheremetjew M."/>
            <person name="Finn R."/>
            <person name="Kale V."/>
            <person name="Holt S."/>
            <person name="Cochrane G."/>
            <person name="Meng A."/>
            <person name="Brown T."/>
            <person name="Cohen L."/>
        </authorList>
    </citation>
    <scope>NUCLEOTIDE SEQUENCE</scope>
</reference>
<dbReference type="InterPro" id="IPR001680">
    <property type="entry name" value="WD40_rpt"/>
</dbReference>
<evidence type="ECO:0000256" key="7">
    <source>
        <dbReference type="PROSITE-ProRule" id="PRU00782"/>
    </source>
</evidence>
<dbReference type="PROSITE" id="PS51456">
    <property type="entry name" value="MYOSIN_MOTOR"/>
    <property type="match status" value="1"/>
</dbReference>
<name>A0A7S1AC41_NOCSC</name>
<dbReference type="GO" id="GO:0016459">
    <property type="term" value="C:myosin complex"/>
    <property type="evidence" value="ECO:0007669"/>
    <property type="project" value="UniProtKB-KW"/>
</dbReference>
<evidence type="ECO:0000256" key="3">
    <source>
        <dbReference type="ARBA" id="ARBA00023123"/>
    </source>
</evidence>
<dbReference type="InterPro" id="IPR001609">
    <property type="entry name" value="Myosin_head_motor_dom-like"/>
</dbReference>
<evidence type="ECO:0000256" key="5">
    <source>
        <dbReference type="ARBA" id="ARBA00023203"/>
    </source>
</evidence>
<evidence type="ECO:0000256" key="4">
    <source>
        <dbReference type="ARBA" id="ARBA00023175"/>
    </source>
</evidence>
<feature type="repeat" description="WD" evidence="6">
    <location>
        <begin position="1415"/>
        <end position="1456"/>
    </location>
</feature>
<dbReference type="Gene3D" id="1.10.10.820">
    <property type="match status" value="1"/>
</dbReference>
<keyword evidence="1 7" id="KW-0547">Nucleotide-binding</keyword>
<feature type="binding site" evidence="7">
    <location>
        <begin position="160"/>
        <end position="167"/>
    </location>
    <ligand>
        <name>ATP</name>
        <dbReference type="ChEBI" id="CHEBI:30616"/>
    </ligand>
</feature>
<dbReference type="PANTHER" id="PTHR13140:SF706">
    <property type="entry name" value="DILUTE CLASS UNCONVENTIONAL MYOSIN, ISOFORM C"/>
    <property type="match status" value="1"/>
</dbReference>
<dbReference type="Gene3D" id="1.20.5.4820">
    <property type="match status" value="1"/>
</dbReference>
<dbReference type="InterPro" id="IPR036322">
    <property type="entry name" value="WD40_repeat_dom_sf"/>
</dbReference>
<dbReference type="GO" id="GO:0007015">
    <property type="term" value="P:actin filament organization"/>
    <property type="evidence" value="ECO:0007669"/>
    <property type="project" value="TreeGrafter"/>
</dbReference>
<dbReference type="Pfam" id="PF00071">
    <property type="entry name" value="Ras"/>
    <property type="match status" value="1"/>
</dbReference>
<comment type="similarity">
    <text evidence="7">Belongs to the TRAFAC class myosin-kinesin ATPase superfamily. Myosin family.</text>
</comment>
<dbReference type="PANTHER" id="PTHR13140">
    <property type="entry name" value="MYOSIN"/>
    <property type="match status" value="1"/>
</dbReference>
<dbReference type="Gene3D" id="1.20.58.530">
    <property type="match status" value="1"/>
</dbReference>
<evidence type="ECO:0000256" key="1">
    <source>
        <dbReference type="ARBA" id="ARBA00022741"/>
    </source>
</evidence>
<dbReference type="SMART" id="SM00015">
    <property type="entry name" value="IQ"/>
    <property type="match status" value="5"/>
</dbReference>
<accession>A0A7S1AC41</accession>
<dbReference type="Gene3D" id="1.20.120.720">
    <property type="entry name" value="Myosin VI head, motor domain, U50 subdomain"/>
    <property type="match status" value="1"/>
</dbReference>
<evidence type="ECO:0000259" key="9">
    <source>
        <dbReference type="PROSITE" id="PS51456"/>
    </source>
</evidence>
<evidence type="ECO:0000313" key="10">
    <source>
        <dbReference type="EMBL" id="CAD8849315.1"/>
    </source>
</evidence>
<dbReference type="InterPro" id="IPR000048">
    <property type="entry name" value="IQ_motif_EF-hand-BS"/>
</dbReference>
<dbReference type="Gene3D" id="2.130.10.10">
    <property type="entry name" value="YVTN repeat-like/Quinoprotein amine dehydrogenase"/>
    <property type="match status" value="1"/>
</dbReference>
<organism evidence="10">
    <name type="scientific">Noctiluca scintillans</name>
    <name type="common">Sea sparkle</name>
    <name type="synonym">Red tide dinoflagellate</name>
    <dbReference type="NCBI Taxonomy" id="2966"/>
    <lineage>
        <taxon>Eukaryota</taxon>
        <taxon>Sar</taxon>
        <taxon>Alveolata</taxon>
        <taxon>Dinophyceae</taxon>
        <taxon>Noctilucales</taxon>
        <taxon>Noctilucaceae</taxon>
        <taxon>Noctiluca</taxon>
    </lineage>
</organism>
<dbReference type="Gene3D" id="3.40.50.300">
    <property type="entry name" value="P-loop containing nucleotide triphosphate hydrolases"/>
    <property type="match status" value="1"/>
</dbReference>
<dbReference type="PROSITE" id="PS50096">
    <property type="entry name" value="IQ"/>
    <property type="match status" value="3"/>
</dbReference>
<sequence>MATTYAQGTLIWIKHEEEVWMQAEIVSSGEKEIIVKTSEDNDARIRLAPNEPIFLRSSDVFTTEGLSVLDDLTQLTYLHEPAVLSSLQNRFDIDKIYTFTGPILIALNPFKPVPGLYNEEVLRSFITTQPSGKPHVFNTSNSAYRGICDRQKCQTVLISGESGAGKTETTKHVMKFLAMAGAADGEITNVEKQVLESNPMLEAFGNARTLRNDNSSRFGKFIVLQFQSNAVATAGIAGGRSRLCGAKVQTYLLEKVRVVDHQEGERNYHIFYEACASALTLKEGTIYHYPQKLKKDKILEEYSFDLDGFSALSNYTYLTRSSCITLNGVDDVEMFERRIHAMQTIGISNAHIQDIFKVIAAVLQLGNTKFDAPPSNSEGSTVMKECSEAFGCVARLTGVEKKALESALCTSVRVTRTEKIRSPVNVRQASDNRDALARALFGLVFNFVVRMANESIGYRNDVKLFCGVLDIFGFEQFKMNSFEQLCINFTNERLQQFFNLFVFKLEEQLYEREGIPWDPLDFPDNQDAVDLLQGKPSGIFAMLDEECVVPGGSDKAFCNKILRTHKGHRRMDEIKMKPTWFVIKHFAGPVQYCTDSFMDKNKDQLSDGTIECMGSSTSAFISDLFRSDIKYMAVFAEKDESQKKKKKYTVSSEFKEQLSSLMEIVDTTEPHFIRCIKPNPQNVPDLYDRKGVTEQLRYGGVLQVVQVSRAGYPVRINHQECWDDYKVIGTPSVIAGLKHLSDTTARAKQLLEHLAKELNIDPKLGITWAVGKTLVFFKQFVYERLKFARLELLIKSTTLIQACWRRRTARQMYKAVRVFTRHVQSLLRGREARQDLMLLRQEVCATRIQALARKHRHQKSYDNVRKNIVRIQSWRKGIVGRRGFNDLKLYVAARKIQSFYRRREEERVYKVLKRSIQLTQQRWRMHFAKSQMKKLKQEAKEVGALMAKSQKAHEQATELRKRNEELEAVQLQLQSERKTLQGKLESSEKTLADMGSQMEELKKANDEAAKTVNDPSKVVIESQEFQKLQKDLQEKDELCERLESELAALKKVCATQQETISEAESRYQHLLKSTAVQSLANVGGASVARAPSTRAAKTNRNVDIQLIGAPGVGKTSLLEHLIREHDPEQMQRFQDNRPNLMSHHQIQVNDRLLKVLDCSSNSRAQHLVKEWFGRSHWVFVIYDMAKPKTLESALEIIKDVKAAGARVVLFGNKYSVDHGQQVQVDVMAAKDCAVRNEAMAVESSNLIEGVRIIANAADDFTDGDVASHPAEGLAPDGAKRTTISAAIDSVRSWIGGANDRGGKATGGVLRPSLKGTKAMKQARREGDVNADLRPVQELQDSESAVTCICFGQERQHRAYVLLATASKDGTVVIYRCYRTEMEVAMASDMDFPQDDDPVFNKPPADNTNIAVHSRLVGHSRAITSIFFNLLEDQLVTTSIDKSVRFWGVESGEMLKVFTDSSPVPVASFLPFNPQVFVAANSNAVLRLVNVQNGMVLQKLKVETEVRALKFDDTGLFLLAGTKNGSIHVLEATDSSTLKFKFKVQLARGGVTCITFVPACNGQPACLLVNTSDSSATIIDCTYGPPAGVLTNLAVRHRVRVAHSLLPLKCCYSPSGQGYLISGSEDKEVYIYSLAKGSNYKMQYLKHHQVPVVAVAVNLQDTLLASADSLGRIVMWRRMDFSHITE</sequence>
<keyword evidence="6" id="KW-0853">WD repeat</keyword>
<dbReference type="Gene3D" id="3.40.850.10">
    <property type="entry name" value="Kinesin motor domain"/>
    <property type="match status" value="1"/>
</dbReference>
<dbReference type="PRINTS" id="PR00193">
    <property type="entry name" value="MYOSINHEAVY"/>
</dbReference>
<dbReference type="PROSITE" id="PS50082">
    <property type="entry name" value="WD_REPEATS_2"/>
    <property type="match status" value="1"/>
</dbReference>
<dbReference type="GO" id="GO:0005525">
    <property type="term" value="F:GTP binding"/>
    <property type="evidence" value="ECO:0007669"/>
    <property type="project" value="InterPro"/>
</dbReference>
<dbReference type="SUPFAM" id="SSF50978">
    <property type="entry name" value="WD40 repeat-like"/>
    <property type="match status" value="1"/>
</dbReference>
<dbReference type="GO" id="GO:0051015">
    <property type="term" value="F:actin filament binding"/>
    <property type="evidence" value="ECO:0007669"/>
    <property type="project" value="TreeGrafter"/>
</dbReference>
<evidence type="ECO:0000256" key="6">
    <source>
        <dbReference type="PROSITE-ProRule" id="PRU00221"/>
    </source>
</evidence>
<dbReference type="SUPFAM" id="SSF52540">
    <property type="entry name" value="P-loop containing nucleoside triphosphate hydrolases"/>
    <property type="match status" value="2"/>
</dbReference>
<evidence type="ECO:0000256" key="8">
    <source>
        <dbReference type="SAM" id="Coils"/>
    </source>
</evidence>
<keyword evidence="3 7" id="KW-0518">Myosin</keyword>
<dbReference type="InterPro" id="IPR015943">
    <property type="entry name" value="WD40/YVTN_repeat-like_dom_sf"/>
</dbReference>
<dbReference type="GO" id="GO:0016020">
    <property type="term" value="C:membrane"/>
    <property type="evidence" value="ECO:0007669"/>
    <property type="project" value="TreeGrafter"/>
</dbReference>
<dbReference type="GO" id="GO:0005524">
    <property type="term" value="F:ATP binding"/>
    <property type="evidence" value="ECO:0007669"/>
    <property type="project" value="UniProtKB-UniRule"/>
</dbReference>
<gene>
    <name evidence="10" type="ORF">NSCI0253_LOCUS23665</name>
</gene>
<protein>
    <recommendedName>
        <fullName evidence="9">Myosin motor domain-containing protein</fullName>
    </recommendedName>
</protein>
<dbReference type="InterPro" id="IPR001806">
    <property type="entry name" value="Small_GTPase"/>
</dbReference>